<name>A0A9Y1FMG5_9ARCH</name>
<sequence>MSFKYSSSTLKKIKKLNEIIALNIYGDKMSFQDEIQRVATEGTLGVVWLIGEDGKIYYTYGEWAVDPLVAFNAWKAQNPAVNLGGIKFTVIAISPERLISKNMGGQGYVIVAKCTNWPGAIVAWAPATVQMDYAYAAAARLAAKVQG</sequence>
<evidence type="ECO:0000313" key="1">
    <source>
        <dbReference type="EMBL" id="UJG41849.1"/>
    </source>
</evidence>
<protein>
    <submittedName>
        <fullName evidence="1">Uncharacterized protein</fullName>
    </submittedName>
</protein>
<dbReference type="AlphaFoldDB" id="A0A9Y1FMG5"/>
<reference evidence="1" key="1">
    <citation type="journal article" date="2022" name="Nat. Microbiol.">
        <title>Unique mobile elements and scalable gene flow at the prokaryote-eukaryote boundary revealed by circularized Asgard archaea genomes.</title>
        <authorList>
            <person name="Wu F."/>
            <person name="Speth D.R."/>
            <person name="Philosof A."/>
            <person name="Cremiere A."/>
            <person name="Narayanan A."/>
            <person name="Barco R.A."/>
            <person name="Connon S.A."/>
            <person name="Amend J.P."/>
            <person name="Antoshechkin I.A."/>
            <person name="Orphan V.J."/>
        </authorList>
    </citation>
    <scope>NUCLEOTIDE SEQUENCE</scope>
    <source>
        <strain evidence="1">PM71</strain>
    </source>
</reference>
<accession>A0A9Y1FMG5</accession>
<dbReference type="Proteomes" id="UP001201020">
    <property type="component" value="Chromosome"/>
</dbReference>
<gene>
    <name evidence="1" type="ORF">K9W45_05140</name>
</gene>
<proteinExistence type="predicted"/>
<organism evidence="1">
    <name type="scientific">Candidatus Heimdallarchaeum aukensis</name>
    <dbReference type="NCBI Taxonomy" id="2876573"/>
    <lineage>
        <taxon>Archaea</taxon>
        <taxon>Promethearchaeati</taxon>
        <taxon>Candidatus Heimdallarchaeota</taxon>
        <taxon>Candidatus Heimdallarchaeia (ex Rinke et al. 2021) (nom. nud.)</taxon>
        <taxon>Candidatus Heimdallarchaeales</taxon>
        <taxon>Candidatus Heimdallarchaeaceae</taxon>
        <taxon>Candidatus Heimdallarchaeum</taxon>
    </lineage>
</organism>
<dbReference type="EMBL" id="CP084166">
    <property type="protein sequence ID" value="UJG41849.1"/>
    <property type="molecule type" value="Genomic_DNA"/>
</dbReference>